<reference evidence="4" key="1">
    <citation type="submission" date="2020-01" db="EMBL/GenBank/DDBJ databases">
        <authorList>
            <person name="Feng Z.H.Z."/>
        </authorList>
    </citation>
    <scope>NUCLEOTIDE SEQUENCE</scope>
    <source>
        <strain evidence="4">CBS107.38</strain>
    </source>
</reference>
<dbReference type="GO" id="GO:0034316">
    <property type="term" value="P:negative regulation of Arp2/3 complex-mediated actin nucleation"/>
    <property type="evidence" value="ECO:0007669"/>
    <property type="project" value="TreeGrafter"/>
</dbReference>
<reference evidence="4" key="2">
    <citation type="submission" date="2020-08" db="EMBL/GenBank/DDBJ databases">
        <title>Draft Genome Sequence of Cumin Blight Pathogen Alternaria burnsii.</title>
        <authorList>
            <person name="Feng Z."/>
        </authorList>
    </citation>
    <scope>NUCLEOTIDE SEQUENCE</scope>
    <source>
        <strain evidence="4">CBS107.38</strain>
    </source>
</reference>
<evidence type="ECO:0000256" key="1">
    <source>
        <dbReference type="ARBA" id="ARBA00010055"/>
    </source>
</evidence>
<name>A0A8H7ECC8_9PLEO</name>
<dbReference type="PANTHER" id="PTHR11249">
    <property type="entry name" value="GLIAL FACTOR NATURATION FACTOR"/>
    <property type="match status" value="1"/>
</dbReference>
<dbReference type="FunFam" id="3.40.20.10:FF:000048">
    <property type="entry name" value="Putative gmf family protein"/>
    <property type="match status" value="1"/>
</dbReference>
<dbReference type="AlphaFoldDB" id="A0A8H7ECC8"/>
<keyword evidence="5" id="KW-1185">Reference proteome</keyword>
<dbReference type="Proteomes" id="UP000596902">
    <property type="component" value="Unassembled WGS sequence"/>
</dbReference>
<dbReference type="GO" id="GO:0030479">
    <property type="term" value="C:actin cortical patch"/>
    <property type="evidence" value="ECO:0007669"/>
    <property type="project" value="TreeGrafter"/>
</dbReference>
<protein>
    <submittedName>
        <fullName evidence="4">Glia maturation factor beta</fullName>
    </submittedName>
</protein>
<feature type="region of interest" description="Disordered" evidence="2">
    <location>
        <begin position="15"/>
        <end position="62"/>
    </location>
</feature>
<dbReference type="Gene3D" id="3.40.20.10">
    <property type="entry name" value="Severin"/>
    <property type="match status" value="1"/>
</dbReference>
<evidence type="ECO:0000259" key="3">
    <source>
        <dbReference type="PROSITE" id="PS51263"/>
    </source>
</evidence>
<sequence length="220" mass="24928">MRKVGYWTRQVSGNLIQSSEHGSGEVTQGKEDFLSPTPPPRASSNTRCEPKSSHHCSPSWQVPPSSYARHIHRFANTSAQSSEARLYTFSDETKTKLRKFRLGTSRAKDPQAVIYEIDKKTLEVRQADDDVYSDVQSLADELPDHAPRFVLLSYPLTLDSGRLSVPYVMLYYLPITCNSEVKMLYAGAKELMRNTSEVNRIIEIDSAEDLEEIEKLLKDV</sequence>
<comment type="caution">
    <text evidence="4">The sequence shown here is derived from an EMBL/GenBank/DDBJ whole genome shotgun (WGS) entry which is preliminary data.</text>
</comment>
<dbReference type="PROSITE" id="PS51263">
    <property type="entry name" value="ADF_H"/>
    <property type="match status" value="1"/>
</dbReference>
<accession>A0A8H7ECC8</accession>
<dbReference type="SUPFAM" id="SSF55753">
    <property type="entry name" value="Actin depolymerizing proteins"/>
    <property type="match status" value="1"/>
</dbReference>
<dbReference type="SMART" id="SM00102">
    <property type="entry name" value="ADF"/>
    <property type="match status" value="1"/>
</dbReference>
<proteinExistence type="inferred from homology"/>
<dbReference type="GO" id="GO:0003779">
    <property type="term" value="F:actin binding"/>
    <property type="evidence" value="ECO:0007669"/>
    <property type="project" value="InterPro"/>
</dbReference>
<evidence type="ECO:0000313" key="5">
    <source>
        <dbReference type="Proteomes" id="UP000596902"/>
    </source>
</evidence>
<dbReference type="GeneID" id="62209299"/>
<comment type="similarity">
    <text evidence="1">Belongs to the actin-binding proteins ADF family. GMF subfamily.</text>
</comment>
<organism evidence="4 5">
    <name type="scientific">Alternaria burnsii</name>
    <dbReference type="NCBI Taxonomy" id="1187904"/>
    <lineage>
        <taxon>Eukaryota</taxon>
        <taxon>Fungi</taxon>
        <taxon>Dikarya</taxon>
        <taxon>Ascomycota</taxon>
        <taxon>Pezizomycotina</taxon>
        <taxon>Dothideomycetes</taxon>
        <taxon>Pleosporomycetidae</taxon>
        <taxon>Pleosporales</taxon>
        <taxon>Pleosporineae</taxon>
        <taxon>Pleosporaceae</taxon>
        <taxon>Alternaria</taxon>
        <taxon>Alternaria sect. Alternaria</taxon>
    </lineage>
</organism>
<evidence type="ECO:0000313" key="4">
    <source>
        <dbReference type="EMBL" id="KAF7670781.1"/>
    </source>
</evidence>
<dbReference type="InterPro" id="IPR029006">
    <property type="entry name" value="ADF-H/Gelsolin-like_dom_sf"/>
</dbReference>
<gene>
    <name evidence="4" type="ORF">GT037_011074</name>
</gene>
<dbReference type="GO" id="GO:0071846">
    <property type="term" value="P:actin filament debranching"/>
    <property type="evidence" value="ECO:0007669"/>
    <property type="project" value="InterPro"/>
</dbReference>
<dbReference type="EMBL" id="JAAABM010000028">
    <property type="protein sequence ID" value="KAF7670781.1"/>
    <property type="molecule type" value="Genomic_DNA"/>
</dbReference>
<dbReference type="InterPro" id="IPR011171">
    <property type="entry name" value="GMF"/>
</dbReference>
<dbReference type="RefSeq" id="XP_038781167.1">
    <property type="nucleotide sequence ID" value="XM_038936121.1"/>
</dbReference>
<dbReference type="GO" id="GO:0071933">
    <property type="term" value="F:Arp2/3 complex binding"/>
    <property type="evidence" value="ECO:0007669"/>
    <property type="project" value="InterPro"/>
</dbReference>
<feature type="domain" description="ADF-H" evidence="3">
    <location>
        <begin position="85"/>
        <end position="220"/>
    </location>
</feature>
<dbReference type="PANTHER" id="PTHR11249:SF2">
    <property type="entry name" value="GLIA MATURATION FACTOR"/>
    <property type="match status" value="1"/>
</dbReference>
<dbReference type="Pfam" id="PF00241">
    <property type="entry name" value="Cofilin_ADF"/>
    <property type="match status" value="1"/>
</dbReference>
<evidence type="ECO:0000256" key="2">
    <source>
        <dbReference type="SAM" id="MobiDB-lite"/>
    </source>
</evidence>
<dbReference type="CDD" id="cd11283">
    <property type="entry name" value="ADF_GMF-beta_like"/>
    <property type="match status" value="1"/>
</dbReference>
<dbReference type="InterPro" id="IPR002108">
    <property type="entry name" value="ADF-H"/>
</dbReference>